<dbReference type="SUPFAM" id="SSF51735">
    <property type="entry name" value="NAD(P)-binding Rossmann-fold domains"/>
    <property type="match status" value="1"/>
</dbReference>
<dbReference type="InterPro" id="IPR051203">
    <property type="entry name" value="Polysaccharide_Synthase-Rel"/>
</dbReference>
<keyword evidence="2" id="KW-1133">Transmembrane helix</keyword>
<sequence>MFKEGIFKVKTTLRKVLMVISDILIINISLYLSLILRFESDIPNEYLTLFEQTHIIVTVIALCSFLVFNLYNRIWKYASISELISIVVATSFSTLTFLGYTFMVRKTFPRSIYILFWLLLTTFVGGSRFILRTFNGVTPTFRKTEGVRNAMVIGAGEAGSMVIQEFKKHPDLRMKPVAIIDDDTNKHGMSIHGVKVLGARQVIPETVLRKNIKEIIIAMPSIDRHQIRDIVDICSKTKCKLRIVPGVYELLDGKVSIKRLRDVRIEDLLGREPVKLNLDEISGYIENKVVLVTGGGGSIGSELCRQIARFKPKELLIFDISENNVYSLEYDLKTLFPDLCYTPLIGSVRDKGRLEYVFKKYGPDVVFHAAAHKHVPMMELNATEAIKNNVFGTLNVAEAADKYGAERFTLISTDKAVNPTNIMGASKRIAEIVVQMMSMKSSTVFSAVRFGNVLGSEGSVIPLFRKQIENGGPVTVTHPEVIRYFMTIPEAVQLVIQAGALAKGGEIFILDMGEPVKIADLARDMIKLSGLEPGVDIDIEYIGLRPGEKLFEELLLNEEGITATKYKKIYIAKPTFSNVDAFEKEILNLRELLFDANAEIRDVIKKIVPTYKCR</sequence>
<name>F4LX89_TEPAE</name>
<comment type="similarity">
    <text evidence="1">Belongs to the polysaccharide synthase family.</text>
</comment>
<dbReference type="Gene3D" id="3.40.50.720">
    <property type="entry name" value="NAD(P)-binding Rossmann-like Domain"/>
    <property type="match status" value="2"/>
</dbReference>
<dbReference type="Pfam" id="PF02719">
    <property type="entry name" value="Polysacc_synt_2"/>
    <property type="match status" value="1"/>
</dbReference>
<dbReference type="SUPFAM" id="SSF53335">
    <property type="entry name" value="S-adenosyl-L-methionine-dependent methyltransferases"/>
    <property type="match status" value="1"/>
</dbReference>
<evidence type="ECO:0000256" key="1">
    <source>
        <dbReference type="ARBA" id="ARBA00007430"/>
    </source>
</evidence>
<accession>F4LX89</accession>
<keyword evidence="2" id="KW-0472">Membrane</keyword>
<feature type="domain" description="Polysaccharide biosynthesis protein CapD-like" evidence="3">
    <location>
        <begin position="290"/>
        <end position="573"/>
    </location>
</feature>
<feature type="transmembrane region" description="Helical" evidence="2">
    <location>
        <begin position="112"/>
        <end position="131"/>
    </location>
</feature>
<evidence type="ECO:0000259" key="3">
    <source>
        <dbReference type="Pfam" id="PF02719"/>
    </source>
</evidence>
<dbReference type="Pfam" id="PF13727">
    <property type="entry name" value="CoA_binding_3"/>
    <property type="match status" value="1"/>
</dbReference>
<dbReference type="KEGG" id="tae:TepiRe1_1896"/>
<organism evidence="4 5">
    <name type="scientific">Tepidanaerobacter acetatoxydans (strain DSM 21804 / JCM 16047 / Re1)</name>
    <dbReference type="NCBI Taxonomy" id="1209989"/>
    <lineage>
        <taxon>Bacteria</taxon>
        <taxon>Bacillati</taxon>
        <taxon>Bacillota</taxon>
        <taxon>Clostridia</taxon>
        <taxon>Thermosediminibacterales</taxon>
        <taxon>Tepidanaerobacteraceae</taxon>
        <taxon>Tepidanaerobacter</taxon>
    </lineage>
</organism>
<dbReference type="STRING" id="1209989.TepRe1_1757"/>
<dbReference type="eggNOG" id="COG1086">
    <property type="taxonomic scope" value="Bacteria"/>
</dbReference>
<feature type="transmembrane region" description="Helical" evidence="2">
    <location>
        <begin position="83"/>
        <end position="100"/>
    </location>
</feature>
<dbReference type="PANTHER" id="PTHR43318:SF1">
    <property type="entry name" value="POLYSACCHARIDE BIOSYNTHESIS PROTEIN EPSC-RELATED"/>
    <property type="match status" value="1"/>
</dbReference>
<gene>
    <name evidence="4" type="primary">capD</name>
    <name evidence="4" type="ordered locus">TEPIRE1_1896</name>
</gene>
<feature type="transmembrane region" description="Helical" evidence="2">
    <location>
        <begin position="12"/>
        <end position="34"/>
    </location>
</feature>
<dbReference type="InterPro" id="IPR029063">
    <property type="entry name" value="SAM-dependent_MTases_sf"/>
</dbReference>
<dbReference type="HOGENOM" id="CLU_013560_5_2_9"/>
<dbReference type="AlphaFoldDB" id="F4LX89"/>
<proteinExistence type="inferred from homology"/>
<keyword evidence="2" id="KW-0812">Transmembrane</keyword>
<evidence type="ECO:0000313" key="4">
    <source>
        <dbReference type="EMBL" id="CDI40844.1"/>
    </source>
</evidence>
<keyword evidence="5" id="KW-1185">Reference proteome</keyword>
<dbReference type="Proteomes" id="UP000010802">
    <property type="component" value="Chromosome"/>
</dbReference>
<dbReference type="CDD" id="cd05237">
    <property type="entry name" value="UDP_invert_4-6DH_SDR_e"/>
    <property type="match status" value="1"/>
</dbReference>
<dbReference type="EMBL" id="HF563609">
    <property type="protein sequence ID" value="CDI40844.1"/>
    <property type="molecule type" value="Genomic_DNA"/>
</dbReference>
<evidence type="ECO:0000313" key="5">
    <source>
        <dbReference type="Proteomes" id="UP000010802"/>
    </source>
</evidence>
<dbReference type="KEGG" id="tep:TepRe1_1757"/>
<feature type="transmembrane region" description="Helical" evidence="2">
    <location>
        <begin position="54"/>
        <end position="71"/>
    </location>
</feature>
<dbReference type="InterPro" id="IPR036291">
    <property type="entry name" value="NAD(P)-bd_dom_sf"/>
</dbReference>
<evidence type="ECO:0000256" key="2">
    <source>
        <dbReference type="SAM" id="Phobius"/>
    </source>
</evidence>
<reference evidence="5" key="1">
    <citation type="journal article" date="2013" name="Genome Announc.">
        <title>First genome sequence of a syntrophic acetate-oxidizing bacterium, Tepidanaerobacter acetatoxydans strain Re1.</title>
        <authorList>
            <person name="Manzoor S."/>
            <person name="Bongcam-Rudloff E."/>
            <person name="Schnurer A."/>
            <person name="Muller B."/>
        </authorList>
    </citation>
    <scope>NUCLEOTIDE SEQUENCE [LARGE SCALE GENOMIC DNA]</scope>
    <source>
        <strain evidence="5">Re1</strain>
    </source>
</reference>
<dbReference type="PANTHER" id="PTHR43318">
    <property type="entry name" value="UDP-N-ACETYLGLUCOSAMINE 4,6-DEHYDRATASE"/>
    <property type="match status" value="1"/>
</dbReference>
<protein>
    <submittedName>
        <fullName evidence="4">Capsular polysaccharide biosynthesis protein CapD</fullName>
    </submittedName>
</protein>
<dbReference type="InterPro" id="IPR003869">
    <property type="entry name" value="Polysac_CapD-like"/>
</dbReference>